<dbReference type="EMBL" id="UINC01188264">
    <property type="protein sequence ID" value="SVE01394.1"/>
    <property type="molecule type" value="Genomic_DNA"/>
</dbReference>
<organism evidence="1">
    <name type="scientific">marine metagenome</name>
    <dbReference type="NCBI Taxonomy" id="408172"/>
    <lineage>
        <taxon>unclassified sequences</taxon>
        <taxon>metagenomes</taxon>
        <taxon>ecological metagenomes</taxon>
    </lineage>
</organism>
<dbReference type="AlphaFoldDB" id="A0A383A116"/>
<evidence type="ECO:0000313" key="1">
    <source>
        <dbReference type="EMBL" id="SVE01394.1"/>
    </source>
</evidence>
<name>A0A383A116_9ZZZZ</name>
<proteinExistence type="predicted"/>
<protein>
    <submittedName>
        <fullName evidence="1">Uncharacterized protein</fullName>
    </submittedName>
</protein>
<reference evidence="1" key="1">
    <citation type="submission" date="2018-05" db="EMBL/GenBank/DDBJ databases">
        <authorList>
            <person name="Lanie J.A."/>
            <person name="Ng W.-L."/>
            <person name="Kazmierczak K.M."/>
            <person name="Andrzejewski T.M."/>
            <person name="Davidsen T.M."/>
            <person name="Wayne K.J."/>
            <person name="Tettelin H."/>
            <person name="Glass J.I."/>
            <person name="Rusch D."/>
            <person name="Podicherti R."/>
            <person name="Tsui H.-C.T."/>
            <person name="Winkler M.E."/>
        </authorList>
    </citation>
    <scope>NUCLEOTIDE SEQUENCE</scope>
</reference>
<gene>
    <name evidence="1" type="ORF">METZ01_LOCUS454248</name>
</gene>
<sequence length="55" mass="5999">MSVRKCFPSILTSYLYSSAGNSCISIKLVKNTSSVTWPTVKPVGLEEGLKDVTYV</sequence>
<accession>A0A383A116</accession>